<dbReference type="InterPro" id="IPR006680">
    <property type="entry name" value="Amidohydro-rel"/>
</dbReference>
<evidence type="ECO:0000259" key="1">
    <source>
        <dbReference type="Pfam" id="PF04909"/>
    </source>
</evidence>
<dbReference type="PANTHER" id="PTHR43383">
    <property type="entry name" value="NODULIN 6"/>
    <property type="match status" value="1"/>
</dbReference>
<proteinExistence type="predicted"/>
<evidence type="ECO:0000313" key="2">
    <source>
        <dbReference type="EMBL" id="OGG01720.1"/>
    </source>
</evidence>
<dbReference type="PANTHER" id="PTHR43383:SF2">
    <property type="entry name" value="AMIDOHYDROLASE 2 FAMILY PROTEIN"/>
    <property type="match status" value="1"/>
</dbReference>
<dbReference type="EMBL" id="MFIX01000203">
    <property type="protein sequence ID" value="OGG01720.1"/>
    <property type="molecule type" value="Genomic_DNA"/>
</dbReference>
<comment type="caution">
    <text evidence="2">The sequence shown here is derived from an EMBL/GenBank/DDBJ whole genome shotgun (WGS) entry which is preliminary data.</text>
</comment>
<accession>A0A1F5YNE9</accession>
<feature type="domain" description="Amidohydrolase-related" evidence="1">
    <location>
        <begin position="317"/>
        <end position="487"/>
    </location>
</feature>
<dbReference type="STRING" id="1817867.A3F83_00410"/>
<name>A0A1F5YNE9_9BACT</name>
<dbReference type="SUPFAM" id="SSF51556">
    <property type="entry name" value="Metallo-dependent hydrolases"/>
    <property type="match status" value="1"/>
</dbReference>
<dbReference type="AlphaFoldDB" id="A0A1F5YNE9"/>
<organism evidence="2 3">
    <name type="scientific">Candidatus Glassbacteria bacterium RIFCSPLOWO2_12_FULL_58_11</name>
    <dbReference type="NCBI Taxonomy" id="1817867"/>
    <lineage>
        <taxon>Bacteria</taxon>
        <taxon>Candidatus Glassiibacteriota</taxon>
    </lineage>
</organism>
<dbReference type="GO" id="GO:0016787">
    <property type="term" value="F:hydrolase activity"/>
    <property type="evidence" value="ECO:0007669"/>
    <property type="project" value="InterPro"/>
</dbReference>
<protein>
    <recommendedName>
        <fullName evidence="1">Amidohydrolase-related domain-containing protein</fullName>
    </recommendedName>
</protein>
<reference evidence="2 3" key="1">
    <citation type="journal article" date="2016" name="Nat. Commun.">
        <title>Thousands of microbial genomes shed light on interconnected biogeochemical processes in an aquifer system.</title>
        <authorList>
            <person name="Anantharaman K."/>
            <person name="Brown C.T."/>
            <person name="Hug L.A."/>
            <person name="Sharon I."/>
            <person name="Castelle C.J."/>
            <person name="Probst A.J."/>
            <person name="Thomas B.C."/>
            <person name="Singh A."/>
            <person name="Wilkins M.J."/>
            <person name="Karaoz U."/>
            <person name="Brodie E.L."/>
            <person name="Williams K.H."/>
            <person name="Hubbard S.S."/>
            <person name="Banfield J.F."/>
        </authorList>
    </citation>
    <scope>NUCLEOTIDE SEQUENCE [LARGE SCALE GENOMIC DNA]</scope>
</reference>
<dbReference type="Pfam" id="PF04909">
    <property type="entry name" value="Amidohydro_2"/>
    <property type="match status" value="1"/>
</dbReference>
<gene>
    <name evidence="2" type="ORF">A3F83_00410</name>
</gene>
<sequence>MEVAMFPGKEFLRLTIPALFSALALACTAGKPPDEAAETADHKALWLEPGSVRPDNEVFRRIKKAVDEIRIIDTHEHLISEQFYLELPEYSLFNWFRQPWFPQYSGADLVSAGMPLADLEALKDSAVPLAERWARVSPWWPFAKTTGFGQALRIAARDIYGLPDLDDSTWQELCRRMQEARKAEFYKRGLYDMAGVDLLILDQIVLEDPYAWSSFAAPDSKPRVVLVKRFYDTFIRPSRASLAEIGGNFGRPLESLDDLLAALDKEFEGMAASGCYVGVKCAMAYDREIHFEDVPRETAEKIFKRLLKGDLPFEERRPFEDFMLHQVVRRVSKYGLVMQIHTGMLAGPGGGNVTQTSPIHLYNFFAMYPETRFSIFHGGFPYMGELAVLAKNFPNVYIDNTWMPIISPSATKDWMQRWIETVPLNKIQGFGGDYIFPEGSYGHSLVARQILAEVLAEKVQAEYFSEREAIWAAKRILRDNAVELFGLKRFLE</sequence>
<dbReference type="Proteomes" id="UP000179129">
    <property type="component" value="Unassembled WGS sequence"/>
</dbReference>
<dbReference type="Gene3D" id="3.20.20.140">
    <property type="entry name" value="Metal-dependent hydrolases"/>
    <property type="match status" value="1"/>
</dbReference>
<dbReference type="InterPro" id="IPR032466">
    <property type="entry name" value="Metal_Hydrolase"/>
</dbReference>
<evidence type="ECO:0000313" key="3">
    <source>
        <dbReference type="Proteomes" id="UP000179129"/>
    </source>
</evidence>